<dbReference type="AlphaFoldDB" id="A0A0T6DQG1"/>
<evidence type="ECO:0000313" key="1">
    <source>
        <dbReference type="EMBL" id="KRU21847.1"/>
    </source>
</evidence>
<reference evidence="1 2" key="1">
    <citation type="submission" date="2015-11" db="EMBL/GenBank/DDBJ databases">
        <title>Permanent draft genome of Psychrobacter piscatorii LQ58.</title>
        <authorList>
            <person name="Zhou M."/>
            <person name="Dong B."/>
            <person name="Liu Q."/>
        </authorList>
    </citation>
    <scope>NUCLEOTIDE SEQUENCE [LARGE SCALE GENOMIC DNA]</scope>
    <source>
        <strain evidence="1 2">LQ58</strain>
    </source>
</reference>
<gene>
    <name evidence="1" type="ORF">AS194_10725</name>
</gene>
<keyword evidence="2" id="KW-1185">Reference proteome</keyword>
<accession>A0A0T6DQG1</accession>
<dbReference type="RefSeq" id="WP_058025363.1">
    <property type="nucleotide sequence ID" value="NZ_LNDJ01000091.1"/>
</dbReference>
<dbReference type="EMBL" id="LNDJ01000091">
    <property type="protein sequence ID" value="KRU21847.1"/>
    <property type="molecule type" value="Genomic_DNA"/>
</dbReference>
<organism evidence="1 2">
    <name type="scientific">Psychrobacter piscatorii</name>
    <dbReference type="NCBI Taxonomy" id="554343"/>
    <lineage>
        <taxon>Bacteria</taxon>
        <taxon>Pseudomonadati</taxon>
        <taxon>Pseudomonadota</taxon>
        <taxon>Gammaproteobacteria</taxon>
        <taxon>Moraxellales</taxon>
        <taxon>Moraxellaceae</taxon>
        <taxon>Psychrobacter</taxon>
    </lineage>
</organism>
<comment type="caution">
    <text evidence="1">The sequence shown here is derived from an EMBL/GenBank/DDBJ whole genome shotgun (WGS) entry which is preliminary data.</text>
</comment>
<evidence type="ECO:0000313" key="2">
    <source>
        <dbReference type="Proteomes" id="UP000051202"/>
    </source>
</evidence>
<name>A0A0T6DQG1_9GAMM</name>
<protein>
    <recommendedName>
        <fullName evidence="3">Antitoxin VbhA domain-containing protein</fullName>
    </recommendedName>
</protein>
<proteinExistence type="predicted"/>
<dbReference type="CDD" id="cd11586">
    <property type="entry name" value="VbhA_like"/>
    <property type="match status" value="1"/>
</dbReference>
<evidence type="ECO:0008006" key="3">
    <source>
        <dbReference type="Google" id="ProtNLM"/>
    </source>
</evidence>
<sequence>MEDSKSKAPIVGDRPILVSRQEIEKRRRINSDTLSSFAIDNIPVNPDTQHFFKDFEEGKIATSKEVKALLHAHYTKIALEDN</sequence>
<dbReference type="InterPro" id="IPR033788">
    <property type="entry name" value="VbhA-like"/>
</dbReference>
<dbReference type="Proteomes" id="UP000051202">
    <property type="component" value="Unassembled WGS sequence"/>
</dbReference>